<protein>
    <submittedName>
        <fullName evidence="2">ABC-2 type transport system permease protein</fullName>
    </submittedName>
</protein>
<evidence type="ECO:0000256" key="1">
    <source>
        <dbReference type="SAM" id="Phobius"/>
    </source>
</evidence>
<organism evidence="2 3">
    <name type="scientific">Actinomadura algeriensis</name>
    <dbReference type="NCBI Taxonomy" id="1679523"/>
    <lineage>
        <taxon>Bacteria</taxon>
        <taxon>Bacillati</taxon>
        <taxon>Actinomycetota</taxon>
        <taxon>Actinomycetes</taxon>
        <taxon>Streptosporangiales</taxon>
        <taxon>Thermomonosporaceae</taxon>
        <taxon>Actinomadura</taxon>
    </lineage>
</organism>
<keyword evidence="1" id="KW-1133">Transmembrane helix</keyword>
<dbReference type="RefSeq" id="WP_192759718.1">
    <property type="nucleotide sequence ID" value="NZ_JADBDZ010000001.1"/>
</dbReference>
<keyword evidence="1" id="KW-0472">Membrane</keyword>
<feature type="transmembrane region" description="Helical" evidence="1">
    <location>
        <begin position="177"/>
        <end position="199"/>
    </location>
</feature>
<name>A0ABR9JRV3_9ACTN</name>
<feature type="transmembrane region" description="Helical" evidence="1">
    <location>
        <begin position="104"/>
        <end position="123"/>
    </location>
</feature>
<evidence type="ECO:0000313" key="3">
    <source>
        <dbReference type="Proteomes" id="UP000627838"/>
    </source>
</evidence>
<comment type="caution">
    <text evidence="2">The sequence shown here is derived from an EMBL/GenBank/DDBJ whole genome shotgun (WGS) entry which is preliminary data.</text>
</comment>
<keyword evidence="3" id="KW-1185">Reference proteome</keyword>
<dbReference type="EMBL" id="JADBDZ010000001">
    <property type="protein sequence ID" value="MBE1533116.1"/>
    <property type="molecule type" value="Genomic_DNA"/>
</dbReference>
<proteinExistence type="predicted"/>
<feature type="transmembrane region" description="Helical" evidence="1">
    <location>
        <begin position="62"/>
        <end position="83"/>
    </location>
</feature>
<feature type="transmembrane region" description="Helical" evidence="1">
    <location>
        <begin position="219"/>
        <end position="239"/>
    </location>
</feature>
<evidence type="ECO:0000313" key="2">
    <source>
        <dbReference type="EMBL" id="MBE1533116.1"/>
    </source>
</evidence>
<reference evidence="2 3" key="1">
    <citation type="submission" date="2020-10" db="EMBL/GenBank/DDBJ databases">
        <title>Sequencing the genomes of 1000 actinobacteria strains.</title>
        <authorList>
            <person name="Klenk H.-P."/>
        </authorList>
    </citation>
    <scope>NUCLEOTIDE SEQUENCE [LARGE SCALE GENOMIC DNA]</scope>
    <source>
        <strain evidence="2 3">DSM 46744</strain>
    </source>
</reference>
<dbReference type="Pfam" id="PF12730">
    <property type="entry name" value="ABC2_membrane_4"/>
    <property type="match status" value="1"/>
</dbReference>
<dbReference type="Proteomes" id="UP000627838">
    <property type="component" value="Unassembled WGS sequence"/>
</dbReference>
<accession>A0ABR9JRV3</accession>
<gene>
    <name evidence="2" type="ORF">H4W34_002949</name>
</gene>
<keyword evidence="1" id="KW-0812">Transmembrane</keyword>
<sequence>MNAALHTEAVKFLRSRAPVATAAAFPLPVLLAALFVSASGTTLGGKSEALGITPDWPGFHTALMQVNAAGGFLLFGILVTWTFGREFSDRAVLDLLALPTSRTAIVLAKFTITATWLLLLGVLQTAGWLATGTLLDLPGPLAAHAYLDLFVLLILNIALTLPVGLAASAGRGYLPGVAATVALLVSGVAAATLGGAGWFPWAVPATIGGLTGAPSATVGGPAIAAATAAAGVAATVLWWRRSDH</sequence>
<feature type="transmembrane region" description="Helical" evidence="1">
    <location>
        <begin position="143"/>
        <end position="165"/>
    </location>
</feature>